<dbReference type="AlphaFoldDB" id="S7W9U1"/>
<comment type="caution">
    <text evidence="1">The sequence shown here is derived from an EMBL/GenBank/DDBJ whole genome shotgun (WGS) entry which is preliminary data.</text>
</comment>
<evidence type="ECO:0000313" key="2">
    <source>
        <dbReference type="Proteomes" id="UP000014978"/>
    </source>
</evidence>
<organism evidence="1 2">
    <name type="scientific">Spraguea lophii (strain 42_110)</name>
    <name type="common">Microsporidian parasite</name>
    <dbReference type="NCBI Taxonomy" id="1358809"/>
    <lineage>
        <taxon>Eukaryota</taxon>
        <taxon>Fungi</taxon>
        <taxon>Fungi incertae sedis</taxon>
        <taxon>Microsporidia</taxon>
        <taxon>Spragueidae</taxon>
        <taxon>Spraguea</taxon>
    </lineage>
</organism>
<dbReference type="InParanoid" id="S7W9U1"/>
<proteinExistence type="predicted"/>
<dbReference type="VEuPathDB" id="MicrosporidiaDB:SLOPH_2538"/>
<reference evidence="2" key="1">
    <citation type="journal article" date="2013" name="PLoS Genet.">
        <title>The genome of Spraguea lophii and the basis of host-microsporidian interactions.</title>
        <authorList>
            <person name="Campbell S.E."/>
            <person name="Williams T.A."/>
            <person name="Yousuf A."/>
            <person name="Soanes D.M."/>
            <person name="Paszkiewicz K.H."/>
            <person name="Williams B.A.P."/>
        </authorList>
    </citation>
    <scope>NUCLEOTIDE SEQUENCE [LARGE SCALE GENOMIC DNA]</scope>
    <source>
        <strain evidence="2">42_110</strain>
    </source>
</reference>
<name>S7W9U1_SPRLO</name>
<accession>S7W9U1</accession>
<evidence type="ECO:0000313" key="1">
    <source>
        <dbReference type="EMBL" id="EPR79631.1"/>
    </source>
</evidence>
<feature type="non-terminal residue" evidence="1">
    <location>
        <position position="1"/>
    </location>
</feature>
<dbReference type="HOGENOM" id="CLU_2055386_0_0_1"/>
<dbReference type="Proteomes" id="UP000014978">
    <property type="component" value="Unassembled WGS sequence"/>
</dbReference>
<sequence length="120" mass="14487">KSIIKIYGSEQNYNYWVFKLKDILLYNQEKTYFNEDDSLFYDKNVILNSFINNINLKKFIKIIKNKIEGDIAIFRSYSLMIKFIRKSGLYKKHKKHGEISINNISDDDIRMLLCMFQFSY</sequence>
<keyword evidence="2" id="KW-1185">Reference proteome</keyword>
<dbReference type="EMBL" id="ATCN01000175">
    <property type="protein sequence ID" value="EPR79631.1"/>
    <property type="molecule type" value="Genomic_DNA"/>
</dbReference>
<gene>
    <name evidence="1" type="ORF">SLOPH_2538</name>
</gene>
<protein>
    <submittedName>
        <fullName evidence="1">Uncharacterized protein</fullName>
    </submittedName>
</protein>